<evidence type="ECO:0008006" key="9">
    <source>
        <dbReference type="Google" id="ProtNLM"/>
    </source>
</evidence>
<dbReference type="InterPro" id="IPR001005">
    <property type="entry name" value="SANT/Myb"/>
</dbReference>
<dbReference type="EMBL" id="RBNI01025683">
    <property type="protein sequence ID" value="RUO95810.1"/>
    <property type="molecule type" value="Genomic_DNA"/>
</dbReference>
<dbReference type="PROSITE" id="PS51294">
    <property type="entry name" value="HTH_MYB"/>
    <property type="match status" value="1"/>
</dbReference>
<accession>A0A432ZZC0</accession>
<organism evidence="7 8">
    <name type="scientific">Jimgerdemannia flammicorona</name>
    <dbReference type="NCBI Taxonomy" id="994334"/>
    <lineage>
        <taxon>Eukaryota</taxon>
        <taxon>Fungi</taxon>
        <taxon>Fungi incertae sedis</taxon>
        <taxon>Mucoromycota</taxon>
        <taxon>Mucoromycotina</taxon>
        <taxon>Endogonomycetes</taxon>
        <taxon>Endogonales</taxon>
        <taxon>Endogonaceae</taxon>
        <taxon>Jimgerdemannia</taxon>
    </lineage>
</organism>
<dbReference type="PANTHER" id="PTHR46621">
    <property type="entry name" value="SNRNA-ACTIVATING PROTEIN COMPLEX SUBUNIT 4"/>
    <property type="match status" value="1"/>
</dbReference>
<dbReference type="InterPro" id="IPR009057">
    <property type="entry name" value="Homeodomain-like_sf"/>
</dbReference>
<dbReference type="GO" id="GO:0042796">
    <property type="term" value="P:snRNA transcription by RNA polymerase III"/>
    <property type="evidence" value="ECO:0007669"/>
    <property type="project" value="TreeGrafter"/>
</dbReference>
<evidence type="ECO:0000256" key="3">
    <source>
        <dbReference type="ARBA" id="ARBA00023163"/>
    </source>
</evidence>
<evidence type="ECO:0000259" key="6">
    <source>
        <dbReference type="PROSITE" id="PS51294"/>
    </source>
</evidence>
<dbReference type="PANTHER" id="PTHR46621:SF1">
    <property type="entry name" value="SNRNA-ACTIVATING PROTEIN COMPLEX SUBUNIT 4"/>
    <property type="match status" value="1"/>
</dbReference>
<evidence type="ECO:0000256" key="4">
    <source>
        <dbReference type="ARBA" id="ARBA00023242"/>
    </source>
</evidence>
<keyword evidence="8" id="KW-1185">Reference proteome</keyword>
<dbReference type="GO" id="GO:0001006">
    <property type="term" value="F:RNA polymerase III type 3 promoter sequence-specific DNA binding"/>
    <property type="evidence" value="ECO:0007669"/>
    <property type="project" value="TreeGrafter"/>
</dbReference>
<evidence type="ECO:0000259" key="5">
    <source>
        <dbReference type="PROSITE" id="PS50090"/>
    </source>
</evidence>
<comment type="caution">
    <text evidence="7">The sequence shown here is derived from an EMBL/GenBank/DDBJ whole genome shotgun (WGS) entry which is preliminary data.</text>
</comment>
<dbReference type="InterPro" id="IPR051575">
    <property type="entry name" value="Myb-like_DNA-bd"/>
</dbReference>
<reference evidence="7 8" key="1">
    <citation type="journal article" date="2018" name="New Phytol.">
        <title>Phylogenomics of Endogonaceae and evolution of mycorrhizas within Mucoromycota.</title>
        <authorList>
            <person name="Chang Y."/>
            <person name="Desiro A."/>
            <person name="Na H."/>
            <person name="Sandor L."/>
            <person name="Lipzen A."/>
            <person name="Clum A."/>
            <person name="Barry K."/>
            <person name="Grigoriev I.V."/>
            <person name="Martin F.M."/>
            <person name="Stajich J.E."/>
            <person name="Smith M.E."/>
            <person name="Bonito G."/>
            <person name="Spatafora J.W."/>
        </authorList>
    </citation>
    <scope>NUCLEOTIDE SEQUENCE [LARGE SCALE GENOMIC DNA]</scope>
    <source>
        <strain evidence="7 8">GMNB39</strain>
    </source>
</reference>
<evidence type="ECO:0000313" key="8">
    <source>
        <dbReference type="Proteomes" id="UP000268093"/>
    </source>
</evidence>
<dbReference type="Proteomes" id="UP000268093">
    <property type="component" value="Unassembled WGS sequence"/>
</dbReference>
<keyword evidence="3" id="KW-0804">Transcription</keyword>
<dbReference type="GO" id="GO:0019185">
    <property type="term" value="C:snRNA-activating protein complex"/>
    <property type="evidence" value="ECO:0007669"/>
    <property type="project" value="TreeGrafter"/>
</dbReference>
<keyword evidence="2" id="KW-0238">DNA-binding</keyword>
<dbReference type="Pfam" id="PF00249">
    <property type="entry name" value="Myb_DNA-binding"/>
    <property type="match status" value="1"/>
</dbReference>
<evidence type="ECO:0000256" key="2">
    <source>
        <dbReference type="ARBA" id="ARBA00023125"/>
    </source>
</evidence>
<feature type="domain" description="Myb-like" evidence="5">
    <location>
        <begin position="15"/>
        <end position="47"/>
    </location>
</feature>
<dbReference type="InterPro" id="IPR017930">
    <property type="entry name" value="Myb_dom"/>
</dbReference>
<gene>
    <name evidence="7" type="ORF">BC936DRAFT_143175</name>
</gene>
<feature type="domain" description="Myb-like" evidence="5">
    <location>
        <begin position="55"/>
        <end position="105"/>
    </location>
</feature>
<dbReference type="SMART" id="SM00717">
    <property type="entry name" value="SANT"/>
    <property type="match status" value="2"/>
</dbReference>
<evidence type="ECO:0000313" key="7">
    <source>
        <dbReference type="EMBL" id="RUO95810.1"/>
    </source>
</evidence>
<sequence>MAHDAEPVHDRYLTWTEEENRLLREMVTQYGFRWKFLTDSYFPNRAPAHWATVGNPRQELGTWLPEEENRLLDAVQMGKLSWPAIAERVGTRNQRQCWFKYYNLTHSKQKGIQVSSNISLLDAFSNVIPICRYLPRQVALLVMLTRLSWMYSSAIQVIGSPLLLKLRK</sequence>
<dbReference type="GO" id="GO:0042795">
    <property type="term" value="P:snRNA transcription by RNA polymerase II"/>
    <property type="evidence" value="ECO:0007669"/>
    <property type="project" value="TreeGrafter"/>
</dbReference>
<dbReference type="AlphaFoldDB" id="A0A432ZZC0"/>
<dbReference type="PROSITE" id="PS50090">
    <property type="entry name" value="MYB_LIKE"/>
    <property type="match status" value="2"/>
</dbReference>
<dbReference type="OrthoDB" id="2143914at2759"/>
<feature type="domain" description="HTH myb-type" evidence="6">
    <location>
        <begin position="61"/>
        <end position="109"/>
    </location>
</feature>
<name>A0A432ZZC0_9FUNG</name>
<dbReference type="SUPFAM" id="SSF46689">
    <property type="entry name" value="Homeodomain-like"/>
    <property type="match status" value="2"/>
</dbReference>
<dbReference type="CDD" id="cd00167">
    <property type="entry name" value="SANT"/>
    <property type="match status" value="1"/>
</dbReference>
<keyword evidence="4" id="KW-0539">Nucleus</keyword>
<protein>
    <recommendedName>
        <fullName evidence="9">Homeodomain-like protein</fullName>
    </recommendedName>
</protein>
<proteinExistence type="predicted"/>
<evidence type="ECO:0000256" key="1">
    <source>
        <dbReference type="ARBA" id="ARBA00023015"/>
    </source>
</evidence>
<dbReference type="Gene3D" id="1.10.10.60">
    <property type="entry name" value="Homeodomain-like"/>
    <property type="match status" value="2"/>
</dbReference>
<keyword evidence="1" id="KW-0805">Transcription regulation</keyword>
<dbReference type="GO" id="GO:0000978">
    <property type="term" value="F:RNA polymerase II cis-regulatory region sequence-specific DNA binding"/>
    <property type="evidence" value="ECO:0007669"/>
    <property type="project" value="TreeGrafter"/>
</dbReference>